<sequence length="260" mass="28539">MNKNSQRGATLIVVLILLVMVTVIGTLAIRQSVMSLNIATNAQVQQLLTQNSDSALLRIEDQNNVVRNLARDGMFGYIRGVANKNKELVFCYRADQAKSNFFKIQRASIVEWRPGDNAPRKINIGTEEGFCKSSDTSANFFTSGRKAVMTQVSVKFSSIPSEKPFQHSTRGTYSKSAKIEETEKVNVYSVSLMPNLSSASASEIDNCLSLRMNEVSEPETETVVTGITPASRQSLTACLTGLSIPFTTQVSEYTIVQAFS</sequence>
<name>A0A8E4GM40_9GAMM</name>
<keyword evidence="1" id="KW-0472">Membrane</keyword>
<comment type="caution">
    <text evidence="3">The sequence shown here is derived from an EMBL/GenBank/DDBJ whole genome shotgun (WGS) entry which is preliminary data.</text>
</comment>
<keyword evidence="1" id="KW-1133">Transmembrane helix</keyword>
<evidence type="ECO:0000313" key="3">
    <source>
        <dbReference type="EMBL" id="NNH38060.1"/>
    </source>
</evidence>
<dbReference type="RefSeq" id="WP_171534101.1">
    <property type="nucleotide sequence ID" value="NZ_JABERH010000015.1"/>
</dbReference>
<gene>
    <name evidence="3" type="ORF">HLH11_05190</name>
</gene>
<evidence type="ECO:0000256" key="1">
    <source>
        <dbReference type="SAM" id="Phobius"/>
    </source>
</evidence>
<feature type="domain" description="Type 4 fimbrial biogenesis protein PilX N-terminal" evidence="2">
    <location>
        <begin position="7"/>
        <end position="47"/>
    </location>
</feature>
<dbReference type="Proteomes" id="UP000532147">
    <property type="component" value="Unassembled WGS sequence"/>
</dbReference>
<proteinExistence type="predicted"/>
<dbReference type="InterPro" id="IPR025746">
    <property type="entry name" value="PilX_N_dom"/>
</dbReference>
<keyword evidence="1" id="KW-0812">Transmembrane</keyword>
<evidence type="ECO:0000259" key="2">
    <source>
        <dbReference type="Pfam" id="PF14341"/>
    </source>
</evidence>
<accession>A0A8E4GM40</accession>
<dbReference type="Pfam" id="PF14341">
    <property type="entry name" value="PilX_N"/>
    <property type="match status" value="1"/>
</dbReference>
<protein>
    <submittedName>
        <fullName evidence="3">Pilus assembly protein PilX</fullName>
    </submittedName>
</protein>
<evidence type="ECO:0000313" key="4">
    <source>
        <dbReference type="Proteomes" id="UP000532147"/>
    </source>
</evidence>
<dbReference type="AlphaFoldDB" id="A0A8E4GM40"/>
<organism evidence="3 4">
    <name type="scientific">Acinetobacter terrae</name>
    <dbReference type="NCBI Taxonomy" id="2731247"/>
    <lineage>
        <taxon>Bacteria</taxon>
        <taxon>Pseudomonadati</taxon>
        <taxon>Pseudomonadota</taxon>
        <taxon>Gammaproteobacteria</taxon>
        <taxon>Moraxellales</taxon>
        <taxon>Moraxellaceae</taxon>
        <taxon>Acinetobacter</taxon>
        <taxon>Acinetobacter Taxon 24</taxon>
    </lineage>
</organism>
<feature type="transmembrane region" description="Helical" evidence="1">
    <location>
        <begin position="9"/>
        <end position="29"/>
    </location>
</feature>
<dbReference type="EMBL" id="JABERH010000015">
    <property type="protein sequence ID" value="NNH38060.1"/>
    <property type="molecule type" value="Genomic_DNA"/>
</dbReference>
<reference evidence="3 4" key="1">
    <citation type="submission" date="2020-04" db="EMBL/GenBank/DDBJ databases">
        <title>Acinetobacter Taxon 24.</title>
        <authorList>
            <person name="Nemec A."/>
            <person name="Radolfova-Krizova L."/>
            <person name="Higgins P.G."/>
            <person name="Spanelova P."/>
        </authorList>
    </citation>
    <scope>NUCLEOTIDE SEQUENCE [LARGE SCALE GENOMIC DNA]</scope>
    <source>
        <strain evidence="3 4">ANC 4280</strain>
    </source>
</reference>